<name>Q8TNR6_METAC</name>
<keyword evidence="1" id="KW-1133">Transmembrane helix</keyword>
<organism evidence="2 3">
    <name type="scientific">Methanosarcina acetivorans (strain ATCC 35395 / DSM 2834 / JCM 12185 / C2A)</name>
    <dbReference type="NCBI Taxonomy" id="188937"/>
    <lineage>
        <taxon>Archaea</taxon>
        <taxon>Methanobacteriati</taxon>
        <taxon>Methanobacteriota</taxon>
        <taxon>Stenosarchaea group</taxon>
        <taxon>Methanomicrobia</taxon>
        <taxon>Methanosarcinales</taxon>
        <taxon>Methanosarcinaceae</taxon>
        <taxon>Methanosarcina</taxon>
    </lineage>
</organism>
<accession>Q8TNR6</accession>
<dbReference type="InParanoid" id="Q8TNR6"/>
<dbReference type="KEGG" id="mac:MA_2216"/>
<reference evidence="2 3" key="1">
    <citation type="journal article" date="2002" name="Genome Res.">
        <title>The genome of Methanosarcina acetivorans reveals extensive metabolic and physiological diversity.</title>
        <authorList>
            <person name="Galagan J.E."/>
            <person name="Nusbaum C."/>
            <person name="Roy A."/>
            <person name="Endrizzi M.G."/>
            <person name="Macdonald P."/>
            <person name="FitzHugh W."/>
            <person name="Calvo S."/>
            <person name="Engels R."/>
            <person name="Smirnov S."/>
            <person name="Atnoor D."/>
            <person name="Brown A."/>
            <person name="Allen N."/>
            <person name="Naylor J."/>
            <person name="Stange-Thomann N."/>
            <person name="DeArellano K."/>
            <person name="Johnson R."/>
            <person name="Linton L."/>
            <person name="McEwan P."/>
            <person name="McKernan K."/>
            <person name="Talamas J."/>
            <person name="Tirrell A."/>
            <person name="Ye W."/>
            <person name="Zimmer A."/>
            <person name="Barber R.D."/>
            <person name="Cann I."/>
            <person name="Graham D.E."/>
            <person name="Grahame D.A."/>
            <person name="Guss A."/>
            <person name="Hedderich R."/>
            <person name="Ingram-Smith C."/>
            <person name="Kuettner C.H."/>
            <person name="Krzycki J.A."/>
            <person name="Leigh J.A."/>
            <person name="Li W."/>
            <person name="Liu J."/>
            <person name="Mukhopadhyay B."/>
            <person name="Reeve J.N."/>
            <person name="Smith K."/>
            <person name="Springer T.A."/>
            <person name="Umayam L.A."/>
            <person name="White O."/>
            <person name="White R.H."/>
            <person name="de Macario E.C."/>
            <person name="Ferry J.G."/>
            <person name="Jarrell K.F."/>
            <person name="Jing H."/>
            <person name="Macario A.J.L."/>
            <person name="Paulsen I."/>
            <person name="Pritchett M."/>
            <person name="Sowers K.R."/>
            <person name="Swanson R.V."/>
            <person name="Zinder S.H."/>
            <person name="Lander E."/>
            <person name="Metcalf W.W."/>
            <person name="Birren B."/>
        </authorList>
    </citation>
    <scope>NUCLEOTIDE SEQUENCE [LARGE SCALE GENOMIC DNA]</scope>
    <source>
        <strain evidence="3">ATCC 35395 / DSM 2834 / JCM 12185 / C2A</strain>
    </source>
</reference>
<dbReference type="AlphaFoldDB" id="Q8TNR6"/>
<keyword evidence="1" id="KW-0472">Membrane</keyword>
<keyword evidence="3" id="KW-1185">Reference proteome</keyword>
<evidence type="ECO:0000313" key="3">
    <source>
        <dbReference type="Proteomes" id="UP000002487"/>
    </source>
</evidence>
<sequence length="73" mass="8751">MNKKIKTGKRTKPLCPKRLECIRHSSLIMLLKMSNIKSLPFFLVLTFLCFPSLTLIFYTYFFNLYRSEKLERV</sequence>
<feature type="transmembrane region" description="Helical" evidence="1">
    <location>
        <begin position="39"/>
        <end position="61"/>
    </location>
</feature>
<evidence type="ECO:0000313" key="2">
    <source>
        <dbReference type="EMBL" id="AAM05612.1"/>
    </source>
</evidence>
<protein>
    <submittedName>
        <fullName evidence="2">Uncharacterized protein</fullName>
    </submittedName>
</protein>
<proteinExistence type="predicted"/>
<keyword evidence="1" id="KW-0812">Transmembrane</keyword>
<dbReference type="Proteomes" id="UP000002487">
    <property type="component" value="Chromosome"/>
</dbReference>
<gene>
    <name evidence="2" type="ordered locus">MA_2216</name>
</gene>
<dbReference type="EnsemblBacteria" id="AAM05612">
    <property type="protein sequence ID" value="AAM05612"/>
    <property type="gene ID" value="MA_2216"/>
</dbReference>
<dbReference type="HOGENOM" id="CLU_2695714_0_0_2"/>
<evidence type="ECO:0000256" key="1">
    <source>
        <dbReference type="SAM" id="Phobius"/>
    </source>
</evidence>
<dbReference type="EMBL" id="AE010299">
    <property type="protein sequence ID" value="AAM05612.1"/>
    <property type="molecule type" value="Genomic_DNA"/>
</dbReference>